<dbReference type="EMBL" id="CTRP01000014">
    <property type="protein sequence ID" value="CQR73565.1"/>
    <property type="molecule type" value="Genomic_DNA"/>
</dbReference>
<organism evidence="2 3">
    <name type="scientific">Sporomusa ovata</name>
    <dbReference type="NCBI Taxonomy" id="2378"/>
    <lineage>
        <taxon>Bacteria</taxon>
        <taxon>Bacillati</taxon>
        <taxon>Bacillota</taxon>
        <taxon>Negativicutes</taxon>
        <taxon>Selenomonadales</taxon>
        <taxon>Sporomusaceae</taxon>
        <taxon>Sporomusa</taxon>
    </lineage>
</organism>
<keyword evidence="1" id="KW-0812">Transmembrane</keyword>
<keyword evidence="1" id="KW-1133">Transmembrane helix</keyword>
<feature type="transmembrane region" description="Helical" evidence="1">
    <location>
        <begin position="20"/>
        <end position="40"/>
    </location>
</feature>
<proteinExistence type="predicted"/>
<accession>A0A0U1L1Z5</accession>
<sequence>MIYSSELIEYYSINSLKKTLIPILGMAEFSPGLLFLIYLVSMI</sequence>
<evidence type="ECO:0000313" key="2">
    <source>
        <dbReference type="EMBL" id="CQR73565.1"/>
    </source>
</evidence>
<keyword evidence="1" id="KW-0472">Membrane</keyword>
<evidence type="ECO:0000313" key="3">
    <source>
        <dbReference type="Proteomes" id="UP000049855"/>
    </source>
</evidence>
<protein>
    <submittedName>
        <fullName evidence="2">Uncharacterized protein</fullName>
    </submittedName>
</protein>
<keyword evidence="3" id="KW-1185">Reference proteome</keyword>
<dbReference type="Proteomes" id="UP000049855">
    <property type="component" value="Unassembled WGS sequence"/>
</dbReference>
<gene>
    <name evidence="2" type="ORF">SpAn4DRAFT_0027</name>
</gene>
<evidence type="ECO:0000256" key="1">
    <source>
        <dbReference type="SAM" id="Phobius"/>
    </source>
</evidence>
<dbReference type="AlphaFoldDB" id="A0A0U1L1Z5"/>
<name>A0A0U1L1Z5_9FIRM</name>
<reference evidence="3" key="1">
    <citation type="submission" date="2015-03" db="EMBL/GenBank/DDBJ databases">
        <authorList>
            <person name="Nijsse Bart"/>
        </authorList>
    </citation>
    <scope>NUCLEOTIDE SEQUENCE [LARGE SCALE GENOMIC DNA]</scope>
</reference>